<keyword evidence="2" id="KW-0813">Transport</keyword>
<organism evidence="10 11">
    <name type="scientific">Absidia repens</name>
    <dbReference type="NCBI Taxonomy" id="90262"/>
    <lineage>
        <taxon>Eukaryota</taxon>
        <taxon>Fungi</taxon>
        <taxon>Fungi incertae sedis</taxon>
        <taxon>Mucoromycota</taxon>
        <taxon>Mucoromycotina</taxon>
        <taxon>Mucoromycetes</taxon>
        <taxon>Mucorales</taxon>
        <taxon>Cunninghamellaceae</taxon>
        <taxon>Absidia</taxon>
    </lineage>
</organism>
<dbReference type="PANTHER" id="PTHR13803">
    <property type="entry name" value="SEC24-RELATED PROTEIN"/>
    <property type="match status" value="1"/>
</dbReference>
<dbReference type="Pfam" id="PF04815">
    <property type="entry name" value="Sec23_helical"/>
    <property type="match status" value="1"/>
</dbReference>
<reference evidence="10 11" key="1">
    <citation type="submission" date="2016-07" db="EMBL/GenBank/DDBJ databases">
        <title>Pervasive Adenine N6-methylation of Active Genes in Fungi.</title>
        <authorList>
            <consortium name="DOE Joint Genome Institute"/>
            <person name="Mondo S.J."/>
            <person name="Dannebaum R.O."/>
            <person name="Kuo R.C."/>
            <person name="Labutti K."/>
            <person name="Haridas S."/>
            <person name="Kuo A."/>
            <person name="Salamov A."/>
            <person name="Ahrendt S.R."/>
            <person name="Lipzen A."/>
            <person name="Sullivan W."/>
            <person name="Andreopoulos W.B."/>
            <person name="Clum A."/>
            <person name="Lindquist E."/>
            <person name="Daum C."/>
            <person name="Ramamoorthy G.K."/>
            <person name="Gryganskyi A."/>
            <person name="Culley D."/>
            <person name="Magnuson J.K."/>
            <person name="James T.Y."/>
            <person name="O'Malley M.A."/>
            <person name="Stajich J.E."/>
            <person name="Spatafora J.W."/>
            <person name="Visel A."/>
            <person name="Grigoriev I.V."/>
        </authorList>
    </citation>
    <scope>NUCLEOTIDE SEQUENCE [LARGE SCALE GENOMIC DNA]</scope>
    <source>
        <strain evidence="10 11">NRRL 1336</strain>
    </source>
</reference>
<feature type="domain" description="Sec23/Sec24 trunk" evidence="7">
    <location>
        <begin position="209"/>
        <end position="446"/>
    </location>
</feature>
<proteinExistence type="inferred from homology"/>
<dbReference type="Gene3D" id="2.30.30.380">
    <property type="entry name" value="Zn-finger domain of Sec23/24"/>
    <property type="match status" value="1"/>
</dbReference>
<dbReference type="GO" id="GO:0090110">
    <property type="term" value="P:COPII-coated vesicle cargo loading"/>
    <property type="evidence" value="ECO:0007669"/>
    <property type="project" value="TreeGrafter"/>
</dbReference>
<dbReference type="GO" id="GO:0008270">
    <property type="term" value="F:zinc ion binding"/>
    <property type="evidence" value="ECO:0007669"/>
    <property type="project" value="InterPro"/>
</dbReference>
<evidence type="ECO:0000313" key="10">
    <source>
        <dbReference type="EMBL" id="ORZ04948.1"/>
    </source>
</evidence>
<dbReference type="SUPFAM" id="SSF53300">
    <property type="entry name" value="vWA-like"/>
    <property type="match status" value="1"/>
</dbReference>
<dbReference type="Gene3D" id="3.40.50.410">
    <property type="entry name" value="von Willebrand factor, type A domain"/>
    <property type="match status" value="1"/>
</dbReference>
<dbReference type="GO" id="GO:0070971">
    <property type="term" value="C:endoplasmic reticulum exit site"/>
    <property type="evidence" value="ECO:0007669"/>
    <property type="project" value="TreeGrafter"/>
</dbReference>
<feature type="domain" description="Sec23/Sec24 beta-sandwich" evidence="9">
    <location>
        <begin position="455"/>
        <end position="537"/>
    </location>
</feature>
<dbReference type="InterPro" id="IPR050550">
    <property type="entry name" value="SEC23_SEC24_subfamily"/>
</dbReference>
<evidence type="ECO:0000256" key="3">
    <source>
        <dbReference type="ARBA" id="ARBA00022927"/>
    </source>
</evidence>
<feature type="domain" description="Zinc finger Sec23/Sec24-type" evidence="6">
    <location>
        <begin position="133"/>
        <end position="171"/>
    </location>
</feature>
<comment type="caution">
    <text evidence="10">The sequence shown here is derived from an EMBL/GenBank/DDBJ whole genome shotgun (WGS) entry which is preliminary data.</text>
</comment>
<feature type="compositionally biased region" description="Pro residues" evidence="4">
    <location>
        <begin position="18"/>
        <end position="29"/>
    </location>
</feature>
<dbReference type="Pfam" id="PF08033">
    <property type="entry name" value="Sec23_BS"/>
    <property type="match status" value="1"/>
</dbReference>
<dbReference type="Pfam" id="PF04810">
    <property type="entry name" value="zf-Sec23_Sec24"/>
    <property type="match status" value="1"/>
</dbReference>
<evidence type="ECO:0000256" key="2">
    <source>
        <dbReference type="ARBA" id="ARBA00022448"/>
    </source>
</evidence>
<dbReference type="InterPro" id="IPR006896">
    <property type="entry name" value="Sec23/24_trunk_dom"/>
</dbReference>
<feature type="region of interest" description="Disordered" evidence="4">
    <location>
        <begin position="1"/>
        <end position="38"/>
    </location>
</feature>
<keyword evidence="11" id="KW-1185">Reference proteome</keyword>
<dbReference type="SUPFAM" id="SSF81995">
    <property type="entry name" value="beta-sandwich domain of Sec23/24"/>
    <property type="match status" value="1"/>
</dbReference>
<evidence type="ECO:0000313" key="11">
    <source>
        <dbReference type="Proteomes" id="UP000193560"/>
    </source>
</evidence>
<sequence>MGNNNVPRPAQQPQQPQQLPPDLRPPQQPRPRIDPDQMPAPVQVREQDQNLFENQFFGTVDRDRVPLATTDYIGLDQGNSNPRYMRSTTDKIPFSKELADIAKFPLGLVVQPLAKRRSDEVAIQVVDHGEEGPVRCTRCRAYINPWCEFVEGGSRFICCICSHANIVPSWYFSNTDMSGRRVDIEQRPELRYGSVEFEVPKDYHSVRTPTPLHYVFAIDVSAQAIRSGMLKSCCDALKVALYSNSLDQRTLPSANKIGILTFDKDVHFYNLHSSLTQAQMLVVPDINDVFCPLQAGFFVDSEQSRDIIIELLDALPTMFQENARPESVFAAAARGGLQALENLGGQLFIFQSCLPNYGADALKSRDDKSLYNTDKEKQLMQPQNEAYKDLAKECVQKAVCVNTWLFPKEYLDAATVGVLSEMTGGDLRYYPNFDYTSDALNVQYQLDHDLRRETGYDGILRIRCSDGLQVIDHYGNCNMSTYTDMELAGVDEDKAIAAVLQHDNKLEVNRGISFQCALLYTTKDGRRRVRVHNLNLASTSEIADVFRHGDADATISIILRKAIFDLQHKNRKDIHQKMTEQCVQVLTAYRTNCASSTSPGQLILPEAFKLLPVYVHGAIRSKALLGSDMNTDCRSAGARLFNALGVKELVWALYPRLFALHKMESECGKQGIDGYFKLPPMVRTSFERLETTGAYLLDTGYDLYIWLGKSVPSALLQDLFGVPSLDQVNPKMTLLPGIDTDLSHQVHGISRKLQMDRAHYLQLHVIRQDMDPLEFIFSTWMTEDRNAEVQTYVDYMCVLHRRIQEEMKKLG</sequence>
<evidence type="ECO:0000256" key="4">
    <source>
        <dbReference type="SAM" id="MobiDB-lite"/>
    </source>
</evidence>
<gene>
    <name evidence="10" type="ORF">BCR42DRAFT_338340</name>
</gene>
<dbReference type="SUPFAM" id="SSF81811">
    <property type="entry name" value="Helical domain of Sec23/24"/>
    <property type="match status" value="1"/>
</dbReference>
<dbReference type="InterPro" id="IPR036465">
    <property type="entry name" value="vWFA_dom_sf"/>
</dbReference>
<dbReference type="SUPFAM" id="SSF82919">
    <property type="entry name" value="Zn-finger domain of Sec23/24"/>
    <property type="match status" value="1"/>
</dbReference>
<evidence type="ECO:0000259" key="6">
    <source>
        <dbReference type="Pfam" id="PF04810"/>
    </source>
</evidence>
<dbReference type="Pfam" id="PF04811">
    <property type="entry name" value="Sec23_trunk"/>
    <property type="match status" value="1"/>
</dbReference>
<comment type="similarity">
    <text evidence="1">Belongs to the SEC23/SEC24 family. SEC24 subfamily.</text>
</comment>
<dbReference type="InterPro" id="IPR006895">
    <property type="entry name" value="Znf_Sec23_Sec24"/>
</dbReference>
<dbReference type="Gene3D" id="1.20.120.730">
    <property type="entry name" value="Sec23/Sec24 helical domain"/>
    <property type="match status" value="1"/>
</dbReference>
<dbReference type="InterPro" id="IPR007123">
    <property type="entry name" value="Gelsolin-like_dom"/>
</dbReference>
<dbReference type="InterPro" id="IPR029006">
    <property type="entry name" value="ADF-H/Gelsolin-like_dom_sf"/>
</dbReference>
<dbReference type="InterPro" id="IPR036180">
    <property type="entry name" value="Gelsolin-like_dom_sf"/>
</dbReference>
<feature type="compositionally biased region" description="Low complexity" evidence="4">
    <location>
        <begin position="7"/>
        <end position="17"/>
    </location>
</feature>
<evidence type="ECO:0000256" key="1">
    <source>
        <dbReference type="ARBA" id="ARBA00008334"/>
    </source>
</evidence>
<dbReference type="STRING" id="90262.A0A1X2HXV0"/>
<feature type="domain" description="Sec23/Sec24 helical" evidence="8">
    <location>
        <begin position="550"/>
        <end position="650"/>
    </location>
</feature>
<dbReference type="Gene3D" id="3.40.20.10">
    <property type="entry name" value="Severin"/>
    <property type="match status" value="1"/>
</dbReference>
<dbReference type="InterPro" id="IPR036174">
    <property type="entry name" value="Znf_Sec23_Sec24_sf"/>
</dbReference>
<accession>A0A1X2HXV0</accession>
<dbReference type="EMBL" id="MCGE01000047">
    <property type="protein sequence ID" value="ORZ04948.1"/>
    <property type="molecule type" value="Genomic_DNA"/>
</dbReference>
<evidence type="ECO:0000259" key="7">
    <source>
        <dbReference type="Pfam" id="PF04811"/>
    </source>
</evidence>
<protein>
    <submittedName>
        <fullName evidence="10">Sec23/Sec24 trunk domain-domain-containing protein</fullName>
    </submittedName>
</protein>
<dbReference type="Gene3D" id="2.60.40.1670">
    <property type="entry name" value="beta-sandwich domain of Sec23/24"/>
    <property type="match status" value="1"/>
</dbReference>
<dbReference type="GO" id="GO:0000149">
    <property type="term" value="F:SNARE binding"/>
    <property type="evidence" value="ECO:0007669"/>
    <property type="project" value="TreeGrafter"/>
</dbReference>
<keyword evidence="3" id="KW-0653">Protein transport</keyword>
<evidence type="ECO:0000259" key="8">
    <source>
        <dbReference type="Pfam" id="PF04815"/>
    </source>
</evidence>
<evidence type="ECO:0000259" key="5">
    <source>
        <dbReference type="Pfam" id="PF00626"/>
    </source>
</evidence>
<dbReference type="Pfam" id="PF00626">
    <property type="entry name" value="Gelsolin"/>
    <property type="match status" value="1"/>
</dbReference>
<feature type="domain" description="Gelsolin-like" evidence="5">
    <location>
        <begin position="676"/>
        <end position="747"/>
    </location>
</feature>
<dbReference type="OrthoDB" id="49016at2759"/>
<name>A0A1X2HXV0_9FUNG</name>
<dbReference type="AlphaFoldDB" id="A0A1X2HXV0"/>
<dbReference type="GO" id="GO:0030127">
    <property type="term" value="C:COPII vesicle coat"/>
    <property type="evidence" value="ECO:0007669"/>
    <property type="project" value="InterPro"/>
</dbReference>
<dbReference type="InterPro" id="IPR012990">
    <property type="entry name" value="Beta-sandwich_Sec23_24"/>
</dbReference>
<dbReference type="PANTHER" id="PTHR13803:SF4">
    <property type="entry name" value="SECRETORY 24CD, ISOFORM C"/>
    <property type="match status" value="1"/>
</dbReference>
<dbReference type="SUPFAM" id="SSF82754">
    <property type="entry name" value="C-terminal, gelsolin-like domain of Sec23/24"/>
    <property type="match status" value="1"/>
</dbReference>
<dbReference type="GO" id="GO:0006886">
    <property type="term" value="P:intracellular protein transport"/>
    <property type="evidence" value="ECO:0007669"/>
    <property type="project" value="InterPro"/>
</dbReference>
<dbReference type="InterPro" id="IPR036175">
    <property type="entry name" value="Sec23/24_helical_dom_sf"/>
</dbReference>
<dbReference type="InterPro" id="IPR006900">
    <property type="entry name" value="Sec23/24_helical_dom"/>
</dbReference>
<evidence type="ECO:0000259" key="9">
    <source>
        <dbReference type="Pfam" id="PF08033"/>
    </source>
</evidence>
<dbReference type="Proteomes" id="UP000193560">
    <property type="component" value="Unassembled WGS sequence"/>
</dbReference>